<organism evidence="3 4">
    <name type="scientific">Eeniella nana</name>
    <name type="common">Yeast</name>
    <name type="synonym">Brettanomyces nanus</name>
    <dbReference type="NCBI Taxonomy" id="13502"/>
    <lineage>
        <taxon>Eukaryota</taxon>
        <taxon>Fungi</taxon>
        <taxon>Dikarya</taxon>
        <taxon>Ascomycota</taxon>
        <taxon>Saccharomycotina</taxon>
        <taxon>Pichiomycetes</taxon>
        <taxon>Pichiales</taxon>
        <taxon>Pichiaceae</taxon>
        <taxon>Brettanomyces</taxon>
    </lineage>
</organism>
<dbReference type="EMBL" id="CP064812">
    <property type="protein sequence ID" value="QPG74016.1"/>
    <property type="molecule type" value="Genomic_DNA"/>
</dbReference>
<accession>A0A875RY23</accession>
<proteinExistence type="predicted"/>
<sequence>MEIDLDPSEFDLRANYLAASIKSYISSYDKSILSRELKVQLHLHSTEDKNENGLKDSVSMKQIRYKEEDYVKQLDICNELWYFCRLMNELQPLHTIGGDPSKDDWRQVNFEECVQSFVKLQLRLSDIAESLNLKDQYVKIFDVLGVKLQEYEEKILELVRLYLKDYFEFGKDLSFKFHEIAENLTFQQFLKSCFDYTNSVDTDLGRLFNFNRMFNDWTTAVLKKFDEGFTFEILVTKESVGAEIVVCKSNFESYIHSIERLIEFFNAFMKNNNSRTNYNALRNVKAVAGKNILKVLKAKMFSEENIYPLIVDRVADSKANAPIRGKLDKISKLLSQEGWAKDGICDLEFWMDDLGSTWVNDLVGKTMDELKNITLSIRFDGEKSMFKSEKLVIEEVELPKKKSGQKRASQEKTDDWNNAWGGDNEDDDAWEDEINLDLSEKTELQTNAAGNDDDGWDAWNDDDDNWGGDGSSKNVISKTSSGHQSLTYKRTTMTDGILKIIDDYYLHLTELQRQAHDINNSSLEDIVTQFRSGRKKLIICYFMIVSAEIDRFYPSAILFYNDLNKIIQYTSVKYQVDLSSCFKLSYEIVSLLTTDLSSSPCQVIQMYSGIFFEDGFDDLTLRVRKVPEFLAKMRLEFDKLQTIALSQMELNQKLVTSVYLTILSKVYDGISTKLLKRKEIGSDECDVIGDLIDKIVEMTTISSSVVTPMISKMQSYNKLEQTKLVVVSSLKTILQDFCDAKFFELETSEMTNLIKALFVESEKRQEVIDQIVTIRSAQ</sequence>
<feature type="region of interest" description="Disordered" evidence="1">
    <location>
        <begin position="400"/>
        <end position="429"/>
    </location>
</feature>
<evidence type="ECO:0000259" key="2">
    <source>
        <dbReference type="Pfam" id="PF22766"/>
    </source>
</evidence>
<evidence type="ECO:0000256" key="1">
    <source>
        <dbReference type="SAM" id="MobiDB-lite"/>
    </source>
</evidence>
<feature type="domain" description="ZW10 C-terminal helical" evidence="2">
    <location>
        <begin position="647"/>
        <end position="771"/>
    </location>
</feature>
<dbReference type="RefSeq" id="XP_038777581.1">
    <property type="nucleotide sequence ID" value="XM_038921653.1"/>
</dbReference>
<keyword evidence="4" id="KW-1185">Reference proteome</keyword>
<gene>
    <name evidence="3" type="ORF">FOA43_001333</name>
</gene>
<dbReference type="Proteomes" id="UP000662931">
    <property type="component" value="Chromosome 1"/>
</dbReference>
<reference evidence="3" key="1">
    <citation type="submission" date="2020-10" db="EMBL/GenBank/DDBJ databases">
        <authorList>
            <person name="Roach M.J.R."/>
        </authorList>
    </citation>
    <scope>NUCLEOTIDE SEQUENCE</scope>
    <source>
        <strain evidence="3">CBS 1945</strain>
    </source>
</reference>
<dbReference type="Gene3D" id="1.10.357.150">
    <property type="match status" value="1"/>
</dbReference>
<evidence type="ECO:0000313" key="3">
    <source>
        <dbReference type="EMBL" id="QPG74016.1"/>
    </source>
</evidence>
<dbReference type="AlphaFoldDB" id="A0A875RY23"/>
<evidence type="ECO:0000313" key="4">
    <source>
        <dbReference type="Proteomes" id="UP000662931"/>
    </source>
</evidence>
<dbReference type="InterPro" id="IPR046362">
    <property type="entry name" value="Zw10/DSL1_C_sf"/>
</dbReference>
<dbReference type="KEGG" id="bnn:FOA43_001333"/>
<dbReference type="Pfam" id="PF22766">
    <property type="entry name" value="ZW10_C2"/>
    <property type="match status" value="1"/>
</dbReference>
<dbReference type="GeneID" id="62194734"/>
<name>A0A875RY23_EENNA</name>
<dbReference type="InterPro" id="IPR055148">
    <property type="entry name" value="ZW10_C_2"/>
</dbReference>
<protein>
    <recommendedName>
        <fullName evidence="2">ZW10 C-terminal helical domain-containing protein</fullName>
    </recommendedName>
</protein>
<dbReference type="OrthoDB" id="534815at2759"/>